<feature type="transmembrane region" description="Helical" evidence="8">
    <location>
        <begin position="150"/>
        <end position="171"/>
    </location>
</feature>
<dbReference type="STRING" id="10195.A0A3M7S901"/>
<feature type="transmembrane region" description="Helical" evidence="8">
    <location>
        <begin position="110"/>
        <end position="130"/>
    </location>
</feature>
<evidence type="ECO:0000313" key="10">
    <source>
        <dbReference type="EMBL" id="RNA32293.1"/>
    </source>
</evidence>
<dbReference type="Pfam" id="PF00001">
    <property type="entry name" value="7tm_1"/>
    <property type="match status" value="1"/>
</dbReference>
<dbReference type="GO" id="GO:0005886">
    <property type="term" value="C:plasma membrane"/>
    <property type="evidence" value="ECO:0007669"/>
    <property type="project" value="TreeGrafter"/>
</dbReference>
<reference evidence="10 11" key="1">
    <citation type="journal article" date="2018" name="Sci. Rep.">
        <title>Genomic signatures of local adaptation to the degree of environmental predictability in rotifers.</title>
        <authorList>
            <person name="Franch-Gras L."/>
            <person name="Hahn C."/>
            <person name="Garcia-Roger E.M."/>
            <person name="Carmona M.J."/>
            <person name="Serra M."/>
            <person name="Gomez A."/>
        </authorList>
    </citation>
    <scope>NUCLEOTIDE SEQUENCE [LARGE SCALE GENOMIC DNA]</scope>
    <source>
        <strain evidence="10">HYR1</strain>
    </source>
</reference>
<protein>
    <submittedName>
        <fullName evidence="10">Thyrotropin-releasing hormone receptor-like</fullName>
    </submittedName>
</protein>
<feature type="domain" description="G-protein coupled receptors family 1 profile" evidence="9">
    <location>
        <begin position="1"/>
        <end position="289"/>
    </location>
</feature>
<dbReference type="AlphaFoldDB" id="A0A3M7S901"/>
<dbReference type="PRINTS" id="PR00237">
    <property type="entry name" value="GPCRRHODOPSN"/>
</dbReference>
<evidence type="ECO:0000256" key="5">
    <source>
        <dbReference type="ARBA" id="ARBA00023136"/>
    </source>
</evidence>
<proteinExistence type="predicted"/>
<dbReference type="Gene3D" id="1.20.1070.10">
    <property type="entry name" value="Rhodopsin 7-helix transmembrane proteins"/>
    <property type="match status" value="1"/>
</dbReference>
<dbReference type="PANTHER" id="PTHR24243:SF230">
    <property type="entry name" value="G-PROTEIN COUPLED RECEPTORS FAMILY 1 PROFILE DOMAIN-CONTAINING PROTEIN"/>
    <property type="match status" value="1"/>
</dbReference>
<keyword evidence="5 8" id="KW-0472">Membrane</keyword>
<keyword evidence="3 8" id="KW-1133">Transmembrane helix</keyword>
<accession>A0A3M7S901</accession>
<keyword evidence="4" id="KW-0297">G-protein coupled receptor</keyword>
<feature type="transmembrane region" description="Helical" evidence="8">
    <location>
        <begin position="272"/>
        <end position="296"/>
    </location>
</feature>
<keyword evidence="2 8" id="KW-0812">Transmembrane</keyword>
<evidence type="ECO:0000256" key="2">
    <source>
        <dbReference type="ARBA" id="ARBA00022692"/>
    </source>
</evidence>
<dbReference type="EMBL" id="REGN01001818">
    <property type="protein sequence ID" value="RNA32293.1"/>
    <property type="molecule type" value="Genomic_DNA"/>
</dbReference>
<evidence type="ECO:0000256" key="3">
    <source>
        <dbReference type="ARBA" id="ARBA00022989"/>
    </source>
</evidence>
<dbReference type="InterPro" id="IPR017452">
    <property type="entry name" value="GPCR_Rhodpsn_7TM"/>
</dbReference>
<dbReference type="Proteomes" id="UP000276133">
    <property type="component" value="Unassembled WGS sequence"/>
</dbReference>
<comment type="subcellular location">
    <subcellularLocation>
        <location evidence="1">Membrane</location>
        <topology evidence="1">Multi-pass membrane protein</topology>
    </subcellularLocation>
</comment>
<evidence type="ECO:0000256" key="6">
    <source>
        <dbReference type="ARBA" id="ARBA00023170"/>
    </source>
</evidence>
<name>A0A3M7S901_BRAPC</name>
<evidence type="ECO:0000256" key="4">
    <source>
        <dbReference type="ARBA" id="ARBA00023040"/>
    </source>
</evidence>
<evidence type="ECO:0000259" key="9">
    <source>
        <dbReference type="PROSITE" id="PS50262"/>
    </source>
</evidence>
<dbReference type="InterPro" id="IPR000276">
    <property type="entry name" value="GPCR_Rhodpsn"/>
</dbReference>
<evidence type="ECO:0000256" key="8">
    <source>
        <dbReference type="SAM" id="Phobius"/>
    </source>
</evidence>
<comment type="caution">
    <text evidence="10">The sequence shown here is derived from an EMBL/GenBank/DDBJ whole genome shotgun (WGS) entry which is preliminary data.</text>
</comment>
<keyword evidence="6 10" id="KW-0675">Receptor</keyword>
<feature type="transmembrane region" description="Helical" evidence="8">
    <location>
        <begin position="25"/>
        <end position="44"/>
    </location>
</feature>
<evidence type="ECO:0000256" key="7">
    <source>
        <dbReference type="ARBA" id="ARBA00023224"/>
    </source>
</evidence>
<keyword evidence="7" id="KW-0807">Transducer</keyword>
<organism evidence="10 11">
    <name type="scientific">Brachionus plicatilis</name>
    <name type="common">Marine rotifer</name>
    <name type="synonym">Brachionus muelleri</name>
    <dbReference type="NCBI Taxonomy" id="10195"/>
    <lineage>
        <taxon>Eukaryota</taxon>
        <taxon>Metazoa</taxon>
        <taxon>Spiralia</taxon>
        <taxon>Gnathifera</taxon>
        <taxon>Rotifera</taxon>
        <taxon>Eurotatoria</taxon>
        <taxon>Monogononta</taxon>
        <taxon>Pseudotrocha</taxon>
        <taxon>Ploima</taxon>
        <taxon>Brachionidae</taxon>
        <taxon>Brachionus</taxon>
    </lineage>
</organism>
<gene>
    <name evidence="10" type="ORF">BpHYR1_008612</name>
</gene>
<dbReference type="PROSITE" id="PS50262">
    <property type="entry name" value="G_PROTEIN_RECEP_F1_2"/>
    <property type="match status" value="1"/>
</dbReference>
<feature type="transmembrane region" description="Helical" evidence="8">
    <location>
        <begin position="64"/>
        <end position="89"/>
    </location>
</feature>
<dbReference type="GO" id="GO:0004930">
    <property type="term" value="F:G protein-coupled receptor activity"/>
    <property type="evidence" value="ECO:0007669"/>
    <property type="project" value="UniProtKB-KW"/>
</dbReference>
<dbReference type="SUPFAM" id="SSF81321">
    <property type="entry name" value="Family A G protein-coupled receptor-like"/>
    <property type="match status" value="1"/>
</dbReference>
<dbReference type="PANTHER" id="PTHR24243">
    <property type="entry name" value="G-PROTEIN COUPLED RECEPTOR"/>
    <property type="match status" value="1"/>
</dbReference>
<sequence length="363" mass="41181">METRGMRQGYSSYGSCSKTLQQANYILAALAIADNGFLISLLVVNLKSFVNVNIFDNSQIGCKLSVYITYLFSFLSTWYVVEFSIERLIAVYFPIKRITICKKTTNKFSIFMLMAISLIIYSFALVTSGIESSNDEKNSCVTLTKWFDLVQLIAFIDMLITMVIPFLIIFISNISIVYKLMGFGYSSNFPIETHRFSSNASTELSELNWRKISIKSPNKNAMKLNSTQNRFYKQTAKGDAPRANQSRINLGNHLTKANEVKRIQKYSRTTRMLLIVSTTFLLLHMPIAVCKAWYFVKSSLIKNRLGNETESFETSSSEEMFERLSYANPKPATLGPISRNENAMNTIQSNQASQTVQVMANQN</sequence>
<evidence type="ECO:0000313" key="11">
    <source>
        <dbReference type="Proteomes" id="UP000276133"/>
    </source>
</evidence>
<dbReference type="OrthoDB" id="9990906at2759"/>
<keyword evidence="11" id="KW-1185">Reference proteome</keyword>
<evidence type="ECO:0000256" key="1">
    <source>
        <dbReference type="ARBA" id="ARBA00004141"/>
    </source>
</evidence>